<organism evidence="1 2">
    <name type="scientific">Kitasatospora phosalacinea</name>
    <dbReference type="NCBI Taxonomy" id="2065"/>
    <lineage>
        <taxon>Bacteria</taxon>
        <taxon>Bacillati</taxon>
        <taxon>Actinomycetota</taxon>
        <taxon>Actinomycetes</taxon>
        <taxon>Kitasatosporales</taxon>
        <taxon>Streptomycetaceae</taxon>
        <taxon>Kitasatospora</taxon>
    </lineage>
</organism>
<dbReference type="EMBL" id="BSSA01000035">
    <property type="protein sequence ID" value="GLW74465.1"/>
    <property type="molecule type" value="Genomic_DNA"/>
</dbReference>
<reference evidence="1" key="1">
    <citation type="submission" date="2023-02" db="EMBL/GenBank/DDBJ databases">
        <title>Kitasatospora phosalacinea NBRC 14627.</title>
        <authorList>
            <person name="Ichikawa N."/>
            <person name="Sato H."/>
            <person name="Tonouchi N."/>
        </authorList>
    </citation>
    <scope>NUCLEOTIDE SEQUENCE</scope>
    <source>
        <strain evidence="1">NBRC 14627</strain>
    </source>
</reference>
<sequence>MLRDSRTSSSRINLLKVAQGARPRDGADRKGLEMPEVRGGLKVQEKRGRRKAPLDLAVWPIRTGGELW</sequence>
<dbReference type="AlphaFoldDB" id="A0A9W6V6S3"/>
<name>A0A9W6V6S3_9ACTN</name>
<protein>
    <submittedName>
        <fullName evidence="1">Uncharacterized protein</fullName>
    </submittedName>
</protein>
<evidence type="ECO:0000313" key="1">
    <source>
        <dbReference type="EMBL" id="GLW74465.1"/>
    </source>
</evidence>
<proteinExistence type="predicted"/>
<comment type="caution">
    <text evidence="1">The sequence shown here is derived from an EMBL/GenBank/DDBJ whole genome shotgun (WGS) entry which is preliminary data.</text>
</comment>
<gene>
    <name evidence="1" type="ORF">Kpho02_67630</name>
</gene>
<accession>A0A9W6V6S3</accession>
<evidence type="ECO:0000313" key="2">
    <source>
        <dbReference type="Proteomes" id="UP001165041"/>
    </source>
</evidence>
<dbReference type="Proteomes" id="UP001165041">
    <property type="component" value="Unassembled WGS sequence"/>
</dbReference>